<comment type="caution">
    <text evidence="15">The sequence shown here is derived from an EMBL/GenBank/DDBJ whole genome shotgun (WGS) entry which is preliminary data.</text>
</comment>
<comment type="similarity">
    <text evidence="2">Belongs to the cation transport ATPase (P-type) (TC 3.A.3) family. Type IIIA subfamily.</text>
</comment>
<dbReference type="GO" id="GO:0016020">
    <property type="term" value="C:membrane"/>
    <property type="evidence" value="ECO:0007669"/>
    <property type="project" value="UniProtKB-SubCell"/>
</dbReference>
<keyword evidence="3" id="KW-0597">Phosphoprotein</keyword>
<evidence type="ECO:0000256" key="3">
    <source>
        <dbReference type="ARBA" id="ARBA00022553"/>
    </source>
</evidence>
<evidence type="ECO:0000256" key="12">
    <source>
        <dbReference type="SAM" id="MobiDB-lite"/>
    </source>
</evidence>
<evidence type="ECO:0000256" key="10">
    <source>
        <dbReference type="ARBA" id="ARBA00022989"/>
    </source>
</evidence>
<evidence type="ECO:0000256" key="13">
    <source>
        <dbReference type="SAM" id="Phobius"/>
    </source>
</evidence>
<proteinExistence type="inferred from homology"/>
<evidence type="ECO:0000259" key="14">
    <source>
        <dbReference type="SMART" id="SM00831"/>
    </source>
</evidence>
<keyword evidence="16" id="KW-1185">Reference proteome</keyword>
<dbReference type="PRINTS" id="PR00119">
    <property type="entry name" value="CATATPASE"/>
</dbReference>
<feature type="region of interest" description="Disordered" evidence="12">
    <location>
        <begin position="1"/>
        <end position="47"/>
    </location>
</feature>
<dbReference type="InterPro" id="IPR023214">
    <property type="entry name" value="HAD_sf"/>
</dbReference>
<dbReference type="SUPFAM" id="SSF81665">
    <property type="entry name" value="Calcium ATPase, transmembrane domain M"/>
    <property type="match status" value="1"/>
</dbReference>
<dbReference type="RefSeq" id="WP_169490393.1">
    <property type="nucleotide sequence ID" value="NZ_JABBGJ010000056.1"/>
</dbReference>
<evidence type="ECO:0000313" key="16">
    <source>
        <dbReference type="Proteomes" id="UP000544134"/>
    </source>
</evidence>
<evidence type="ECO:0000256" key="9">
    <source>
        <dbReference type="ARBA" id="ARBA00022967"/>
    </source>
</evidence>
<dbReference type="InterPro" id="IPR044492">
    <property type="entry name" value="P_typ_ATPase_HD_dom"/>
</dbReference>
<keyword evidence="8" id="KW-0460">Magnesium</keyword>
<feature type="transmembrane region" description="Helical" evidence="13">
    <location>
        <begin position="759"/>
        <end position="779"/>
    </location>
</feature>
<evidence type="ECO:0000256" key="6">
    <source>
        <dbReference type="ARBA" id="ARBA00022741"/>
    </source>
</evidence>
<dbReference type="FunFam" id="2.70.150.10:FF:000042">
    <property type="entry name" value="Plasma membrane ATPase"/>
    <property type="match status" value="1"/>
</dbReference>
<keyword evidence="6" id="KW-0547">Nucleotide-binding</keyword>
<dbReference type="NCBIfam" id="TIGR01494">
    <property type="entry name" value="ATPase_P-type"/>
    <property type="match status" value="2"/>
</dbReference>
<evidence type="ECO:0000256" key="11">
    <source>
        <dbReference type="ARBA" id="ARBA00023136"/>
    </source>
</evidence>
<dbReference type="GO" id="GO:0016887">
    <property type="term" value="F:ATP hydrolysis activity"/>
    <property type="evidence" value="ECO:0007669"/>
    <property type="project" value="InterPro"/>
</dbReference>
<dbReference type="SUPFAM" id="SSF56784">
    <property type="entry name" value="HAD-like"/>
    <property type="match status" value="1"/>
</dbReference>
<dbReference type="Gene3D" id="3.40.1110.10">
    <property type="entry name" value="Calcium-transporting ATPase, cytoplasmic domain N"/>
    <property type="match status" value="1"/>
</dbReference>
<dbReference type="Gene3D" id="3.40.50.1000">
    <property type="entry name" value="HAD superfamily/HAD-like"/>
    <property type="match status" value="1"/>
</dbReference>
<feature type="domain" description="Cation-transporting P-type ATPase N-terminal" evidence="14">
    <location>
        <begin position="17"/>
        <end position="79"/>
    </location>
</feature>
<dbReference type="GO" id="GO:0046872">
    <property type="term" value="F:metal ion binding"/>
    <property type="evidence" value="ECO:0007669"/>
    <property type="project" value="UniProtKB-KW"/>
</dbReference>
<reference evidence="15 16" key="1">
    <citation type="submission" date="2020-04" db="EMBL/GenBank/DDBJ databases">
        <title>Paraburkholderia sp. RP-4-7 isolated from soil.</title>
        <authorList>
            <person name="Dahal R.H."/>
        </authorList>
    </citation>
    <scope>NUCLEOTIDE SEQUENCE [LARGE SCALE GENOMIC DNA]</scope>
    <source>
        <strain evidence="15 16">RP-4-7</strain>
    </source>
</reference>
<dbReference type="GO" id="GO:0015662">
    <property type="term" value="F:P-type ion transporter activity"/>
    <property type="evidence" value="ECO:0007669"/>
    <property type="project" value="UniProtKB-ARBA"/>
</dbReference>
<protein>
    <submittedName>
        <fullName evidence="15">HAD-IC family P-type ATPase</fullName>
    </submittedName>
</protein>
<keyword evidence="7" id="KW-0067">ATP-binding</keyword>
<dbReference type="GO" id="GO:0005524">
    <property type="term" value="F:ATP binding"/>
    <property type="evidence" value="ECO:0007669"/>
    <property type="project" value="UniProtKB-KW"/>
</dbReference>
<dbReference type="InterPro" id="IPR059000">
    <property type="entry name" value="ATPase_P-type_domA"/>
</dbReference>
<keyword evidence="9" id="KW-1278">Translocase</keyword>
<feature type="transmembrane region" description="Helical" evidence="13">
    <location>
        <begin position="259"/>
        <end position="284"/>
    </location>
</feature>
<evidence type="ECO:0000256" key="2">
    <source>
        <dbReference type="ARBA" id="ARBA00008804"/>
    </source>
</evidence>
<dbReference type="Gene3D" id="1.20.1110.10">
    <property type="entry name" value="Calcium-transporting ATPase, transmembrane domain"/>
    <property type="match status" value="1"/>
</dbReference>
<dbReference type="InterPro" id="IPR001757">
    <property type="entry name" value="P_typ_ATPase"/>
</dbReference>
<evidence type="ECO:0000256" key="5">
    <source>
        <dbReference type="ARBA" id="ARBA00022723"/>
    </source>
</evidence>
<dbReference type="Pfam" id="PF00702">
    <property type="entry name" value="Hydrolase"/>
    <property type="match status" value="1"/>
</dbReference>
<sequence>MSDTAVVTPAPPADETAVSNAPAPGGLSSGEARQRLAQSGPNAMPDTSVHPLRTAIGKFWSPVPWMLEAAIVLQLVLGKYVEAGIIAGLLVFNAVLGLFQESRAQATLAALKSRLALNASVCRDGTWSTIAAADLVPGDVVKLSLGGIVAADMRLLSGNALLDHSMLTGESVPIEATAGTQTFAGALVRRGAAVAVVTATGTKTRFGRTAELVRTAHVVSSQQKAVLLVVRNLALFSGVVIVLLIGGALYLRIPFADIIPLVLTAVLASIPVALPATFTLSAALGARALAARGVLSTRLTAVDEAGTVDVLCADKTGTLTRNALTVTTVWPGPGLDKGHVLLLAALASAEGSQDPVDSSIRAAASDDIKATALKVTDFTPFDPAKKMSEASATDSSGATLKIVKGAFAVVAALAEPSPAAAAQASELEGKGFRVLAVATGAPSALKLAGLIALSDPPRDDSAALVTELHGLGVQVVMVTGDAPATAAIVAHAVGLDGATCPPGAIPADIRPDAYAVFAGVLPEDKYKLVKAFQHGGHIVGMCGDGANDAPALRQAQIGIAVSTATDVAKSAAGMVLTEPGLRGIVAAVKEGRVTFQRIQTYTLNSILKKIVTSMLLVMGLVMTGQAVLTPLLMVILMIAGDFLAMSLTTDNVDPSPTPNAWKIGNLTLAGIAIGVALLAFCGGGLAIGHYVLHLGIDGLRTLTFVLLVFGSQATLYAIRGRRKMWGPRPSLWLIVSSVADILIALILAVGGIAMAPISAEVAACVLVAAIVFSVALNALKIPIFRQLNIA</sequence>
<feature type="transmembrane region" description="Helical" evidence="13">
    <location>
        <begin position="730"/>
        <end position="753"/>
    </location>
</feature>
<dbReference type="FunFam" id="3.40.50.1000:FF:000211">
    <property type="entry name" value="Plasma membrane ATPase"/>
    <property type="match status" value="1"/>
</dbReference>
<feature type="transmembrane region" description="Helical" evidence="13">
    <location>
        <begin position="233"/>
        <end position="253"/>
    </location>
</feature>
<dbReference type="SFLD" id="SFLDG00002">
    <property type="entry name" value="C1.7:_P-type_atpase_like"/>
    <property type="match status" value="1"/>
</dbReference>
<evidence type="ECO:0000313" key="15">
    <source>
        <dbReference type="EMBL" id="NMM03594.1"/>
    </source>
</evidence>
<dbReference type="EMBL" id="JABBGJ010000056">
    <property type="protein sequence ID" value="NMM03594.1"/>
    <property type="molecule type" value="Genomic_DNA"/>
</dbReference>
<comment type="subcellular location">
    <subcellularLocation>
        <location evidence="1">Membrane</location>
        <topology evidence="1">Multi-pass membrane protein</topology>
    </subcellularLocation>
</comment>
<dbReference type="SMART" id="SM00831">
    <property type="entry name" value="Cation_ATPase_N"/>
    <property type="match status" value="1"/>
</dbReference>
<gene>
    <name evidence="15" type="ORF">HHL24_37685</name>
</gene>
<dbReference type="InterPro" id="IPR023298">
    <property type="entry name" value="ATPase_P-typ_TM_dom_sf"/>
</dbReference>
<dbReference type="PANTHER" id="PTHR42861">
    <property type="entry name" value="CALCIUM-TRANSPORTING ATPASE"/>
    <property type="match status" value="1"/>
</dbReference>
<keyword evidence="11 13" id="KW-0472">Membrane</keyword>
<dbReference type="Proteomes" id="UP000544134">
    <property type="component" value="Unassembled WGS sequence"/>
</dbReference>
<dbReference type="SFLD" id="SFLDS00003">
    <property type="entry name" value="Haloacid_Dehalogenase"/>
    <property type="match status" value="1"/>
</dbReference>
<evidence type="ECO:0000256" key="8">
    <source>
        <dbReference type="ARBA" id="ARBA00022842"/>
    </source>
</evidence>
<dbReference type="AlphaFoldDB" id="A0A848IUS9"/>
<accession>A0A848IUS9</accession>
<dbReference type="Gene3D" id="2.70.150.10">
    <property type="entry name" value="Calcium-transporting ATPase, cytoplasmic transduction domain A"/>
    <property type="match status" value="1"/>
</dbReference>
<dbReference type="PRINTS" id="PR00120">
    <property type="entry name" value="HATPASE"/>
</dbReference>
<dbReference type="Pfam" id="PF00122">
    <property type="entry name" value="E1-E2_ATPase"/>
    <property type="match status" value="1"/>
</dbReference>
<name>A0A848IUS9_9BURK</name>
<feature type="transmembrane region" description="Helical" evidence="13">
    <location>
        <begin position="668"/>
        <end position="692"/>
    </location>
</feature>
<keyword evidence="4 13" id="KW-0812">Transmembrane</keyword>
<organism evidence="15 16">
    <name type="scientific">Paraburkholderia polaris</name>
    <dbReference type="NCBI Taxonomy" id="2728848"/>
    <lineage>
        <taxon>Bacteria</taxon>
        <taxon>Pseudomonadati</taxon>
        <taxon>Pseudomonadota</taxon>
        <taxon>Betaproteobacteria</taxon>
        <taxon>Burkholderiales</taxon>
        <taxon>Burkholderiaceae</taxon>
        <taxon>Paraburkholderia</taxon>
    </lineage>
</organism>
<dbReference type="InterPro" id="IPR004014">
    <property type="entry name" value="ATPase_P-typ_cation-transptr_N"/>
</dbReference>
<dbReference type="InterPro" id="IPR023299">
    <property type="entry name" value="ATPase_P-typ_cyto_dom_N"/>
</dbReference>
<dbReference type="SFLD" id="SFLDF00027">
    <property type="entry name" value="p-type_atpase"/>
    <property type="match status" value="1"/>
</dbReference>
<evidence type="ECO:0000256" key="4">
    <source>
        <dbReference type="ARBA" id="ARBA00022692"/>
    </source>
</evidence>
<dbReference type="PROSITE" id="PS00154">
    <property type="entry name" value="ATPASE_E1_E2"/>
    <property type="match status" value="1"/>
</dbReference>
<feature type="transmembrane region" description="Helical" evidence="13">
    <location>
        <begin position="698"/>
        <end position="718"/>
    </location>
</feature>
<dbReference type="InterPro" id="IPR018303">
    <property type="entry name" value="ATPase_P-typ_P_site"/>
</dbReference>
<keyword evidence="5" id="KW-0479">Metal-binding</keyword>
<dbReference type="SUPFAM" id="SSF81653">
    <property type="entry name" value="Calcium ATPase, transduction domain A"/>
    <property type="match status" value="1"/>
</dbReference>
<evidence type="ECO:0000256" key="1">
    <source>
        <dbReference type="ARBA" id="ARBA00004141"/>
    </source>
</evidence>
<keyword evidence="10 13" id="KW-1133">Transmembrane helix</keyword>
<dbReference type="InterPro" id="IPR008250">
    <property type="entry name" value="ATPase_P-typ_transduc_dom_A_sf"/>
</dbReference>
<feature type="transmembrane region" description="Helical" evidence="13">
    <location>
        <begin position="628"/>
        <end position="647"/>
    </location>
</feature>
<dbReference type="InterPro" id="IPR036412">
    <property type="entry name" value="HAD-like_sf"/>
</dbReference>
<dbReference type="Pfam" id="PF00690">
    <property type="entry name" value="Cation_ATPase_N"/>
    <property type="match status" value="1"/>
</dbReference>
<evidence type="ECO:0000256" key="7">
    <source>
        <dbReference type="ARBA" id="ARBA00022840"/>
    </source>
</evidence>